<evidence type="ECO:0000259" key="1">
    <source>
        <dbReference type="PROSITE" id="PS51064"/>
    </source>
</evidence>
<dbReference type="InterPro" id="IPR050996">
    <property type="entry name" value="Docking_Protein_DOK"/>
</dbReference>
<dbReference type="PANTHER" id="PTHR21258">
    <property type="entry name" value="DOCKING PROTEIN RELATED"/>
    <property type="match status" value="1"/>
</dbReference>
<dbReference type="GO" id="GO:0008543">
    <property type="term" value="P:fibroblast growth factor receptor signaling pathway"/>
    <property type="evidence" value="ECO:0007669"/>
    <property type="project" value="TreeGrafter"/>
</dbReference>
<dbReference type="SMART" id="SM01244">
    <property type="entry name" value="IRS"/>
    <property type="match status" value="1"/>
</dbReference>
<evidence type="ECO:0000313" key="3">
    <source>
        <dbReference type="RefSeq" id="XP_025414685.1"/>
    </source>
</evidence>
<dbReference type="GO" id="GO:0005104">
    <property type="term" value="F:fibroblast growth factor receptor binding"/>
    <property type="evidence" value="ECO:0007669"/>
    <property type="project" value="TreeGrafter"/>
</dbReference>
<feature type="domain" description="IRS-type PTB" evidence="1">
    <location>
        <begin position="9"/>
        <end position="112"/>
    </location>
</feature>
<organism evidence="2 3">
    <name type="scientific">Sipha flava</name>
    <name type="common">yellow sugarcane aphid</name>
    <dbReference type="NCBI Taxonomy" id="143950"/>
    <lineage>
        <taxon>Eukaryota</taxon>
        <taxon>Metazoa</taxon>
        <taxon>Ecdysozoa</taxon>
        <taxon>Arthropoda</taxon>
        <taxon>Hexapoda</taxon>
        <taxon>Insecta</taxon>
        <taxon>Pterygota</taxon>
        <taxon>Neoptera</taxon>
        <taxon>Paraneoptera</taxon>
        <taxon>Hemiptera</taxon>
        <taxon>Sternorrhyncha</taxon>
        <taxon>Aphidomorpha</taxon>
        <taxon>Aphidoidea</taxon>
        <taxon>Aphididae</taxon>
        <taxon>Sipha</taxon>
    </lineage>
</organism>
<dbReference type="SMART" id="SM00310">
    <property type="entry name" value="PTBI"/>
    <property type="match status" value="1"/>
</dbReference>
<dbReference type="GeneID" id="112686550"/>
<protein>
    <submittedName>
        <fullName evidence="3">Uncharacterized protein LOC112686550</fullName>
    </submittedName>
</protein>
<dbReference type="Gene3D" id="2.30.29.30">
    <property type="entry name" value="Pleckstrin-homology domain (PH domain)/Phosphotyrosine-binding domain (PTB)"/>
    <property type="match status" value="1"/>
</dbReference>
<dbReference type="OrthoDB" id="6279276at2759"/>
<keyword evidence="2" id="KW-1185">Reference proteome</keyword>
<gene>
    <name evidence="3" type="primary">LOC112686550</name>
</gene>
<accession>A0A8B8FWG1</accession>
<dbReference type="AlphaFoldDB" id="A0A8B8FWG1"/>
<dbReference type="GO" id="GO:0005068">
    <property type="term" value="F:transmembrane receptor protein tyrosine kinase adaptor activity"/>
    <property type="evidence" value="ECO:0007669"/>
    <property type="project" value="TreeGrafter"/>
</dbReference>
<dbReference type="PANTHER" id="PTHR21258:SF55">
    <property type="entry name" value="FI23523P1"/>
    <property type="match status" value="1"/>
</dbReference>
<reference evidence="3" key="1">
    <citation type="submission" date="2025-08" db="UniProtKB">
        <authorList>
            <consortium name="RefSeq"/>
        </authorList>
    </citation>
    <scope>IDENTIFICATION</scope>
    <source>
        <tissue evidence="3">Whole body</tissue>
    </source>
</reference>
<dbReference type="GO" id="GO:0005737">
    <property type="term" value="C:cytoplasm"/>
    <property type="evidence" value="ECO:0007669"/>
    <property type="project" value="TreeGrafter"/>
</dbReference>
<dbReference type="InterPro" id="IPR002404">
    <property type="entry name" value="IRS_PTB"/>
</dbReference>
<proteinExistence type="predicted"/>
<dbReference type="Pfam" id="PF02174">
    <property type="entry name" value="IRS"/>
    <property type="match status" value="1"/>
</dbReference>
<dbReference type="PROSITE" id="PS51064">
    <property type="entry name" value="IRS_PTB"/>
    <property type="match status" value="1"/>
</dbReference>
<dbReference type="Proteomes" id="UP000694846">
    <property type="component" value="Unplaced"/>
</dbReference>
<evidence type="ECO:0000313" key="2">
    <source>
        <dbReference type="Proteomes" id="UP000694846"/>
    </source>
</evidence>
<dbReference type="RefSeq" id="XP_025414685.1">
    <property type="nucleotide sequence ID" value="XM_025558900.1"/>
</dbReference>
<dbReference type="SUPFAM" id="SSF50729">
    <property type="entry name" value="PH domain-like"/>
    <property type="match status" value="1"/>
</dbReference>
<sequence length="258" mass="29370">MGCVHSKQETTSTPSVFKVSNVDSNGVETSRIHIEITERDLILHKPNERDSLVWPLKTIRRYGYEGVMFCIEVGRSSVYGQGIFAFRCKDAKLVFNTFKKALQINNLTNLASDMSLELHNICRPSFTQRNAFDKIYDEISFSGISNISGSINNSQSPYLSLDSDSITQPQNIYVNMFNNHEDNNDLQSTNSDELSKDNLTYTEVEIVACNNPVKKPPTPAETPIYTTIDFIRTMHLSSRKMFKCNDNTGVRKTRHDYE</sequence>
<name>A0A8B8FWG1_9HEMI</name>
<dbReference type="InterPro" id="IPR011993">
    <property type="entry name" value="PH-like_dom_sf"/>
</dbReference>